<evidence type="ECO:0000256" key="1">
    <source>
        <dbReference type="SAM" id="MobiDB-lite"/>
    </source>
</evidence>
<dbReference type="OrthoDB" id="2966404at2"/>
<reference evidence="2 3" key="1">
    <citation type="submission" date="2013-08" db="EMBL/GenBank/DDBJ databases">
        <title>Genome of Pontibacillus chungwhensis.</title>
        <authorList>
            <person name="Wang Q."/>
            <person name="Wang G."/>
        </authorList>
    </citation>
    <scope>NUCLEOTIDE SEQUENCE [LARGE SCALE GENOMIC DNA]</scope>
    <source>
        <strain evidence="2 3">BH030062</strain>
    </source>
</reference>
<sequence length="432" mass="51285">MTTETKEISQEWLEIQKTVKRDFLKHVSKKEMARIAQVFDLKVQGFSKKRLVSAPPPMLKQAITKFMDSLTDLRIFFRGFTGPFIEDMEEYEFSELILQASLQESMTDTQKMMIVAVLFPERYEDNRKRMIENLENGEDVYTGLQEFSLEEILKGHAQKHETTLPSLIGSFLEKHTDMEDLPEELDLVTFFEKEYEEDHDTQALQIISEYDLNNEDYSSEELYPLYKLALHELITLAERTITKADGERQEALHEKASAERKASRYYKRRDDLLRQLKEKEQDRQAREEDQREERLELQRQNESLERELDKVRQEYQEATKKQKMAEVDVFSDEDDFLFITNDLAERYQSFIPEKKLLTYNTDRSFSEQFKFIPENKLIFIDTNALSSKSQLEVRKYLQQKPYSYKFVSGSPQSVFRKIIFYLEGDATYEAIN</sequence>
<dbReference type="STRING" id="1385513.N780_08880"/>
<dbReference type="Proteomes" id="UP000030153">
    <property type="component" value="Unassembled WGS sequence"/>
</dbReference>
<dbReference type="AlphaFoldDB" id="A0A0A2VCJ6"/>
<dbReference type="EMBL" id="AVBG01000007">
    <property type="protein sequence ID" value="KGP91345.1"/>
    <property type="molecule type" value="Genomic_DNA"/>
</dbReference>
<dbReference type="eggNOG" id="ENOG502ZFTS">
    <property type="taxonomic scope" value="Bacteria"/>
</dbReference>
<dbReference type="RefSeq" id="WP_036783752.1">
    <property type="nucleotide sequence ID" value="NZ_AVBG01000007.1"/>
</dbReference>
<keyword evidence="3" id="KW-1185">Reference proteome</keyword>
<proteinExistence type="predicted"/>
<evidence type="ECO:0000313" key="3">
    <source>
        <dbReference type="Proteomes" id="UP000030153"/>
    </source>
</evidence>
<accession>A0A0A2VCJ6</accession>
<evidence type="ECO:0000313" key="2">
    <source>
        <dbReference type="EMBL" id="KGP91345.1"/>
    </source>
</evidence>
<protein>
    <submittedName>
        <fullName evidence="2">Uncharacterized protein</fullName>
    </submittedName>
</protein>
<comment type="caution">
    <text evidence="2">The sequence shown here is derived from an EMBL/GenBank/DDBJ whole genome shotgun (WGS) entry which is preliminary data.</text>
</comment>
<name>A0A0A2VCJ6_9BACI</name>
<feature type="region of interest" description="Disordered" evidence="1">
    <location>
        <begin position="277"/>
        <end position="300"/>
    </location>
</feature>
<gene>
    <name evidence="2" type="ORF">N780_08880</name>
</gene>
<organism evidence="2 3">
    <name type="scientific">Pontibacillus chungwhensis BH030062</name>
    <dbReference type="NCBI Taxonomy" id="1385513"/>
    <lineage>
        <taxon>Bacteria</taxon>
        <taxon>Bacillati</taxon>
        <taxon>Bacillota</taxon>
        <taxon>Bacilli</taxon>
        <taxon>Bacillales</taxon>
        <taxon>Bacillaceae</taxon>
        <taxon>Pontibacillus</taxon>
    </lineage>
</organism>